<name>C8WNI8_EGGLE</name>
<reference evidence="1 2" key="1">
    <citation type="journal article" date="2009" name="Stand. Genomic Sci.">
        <title>Complete genome sequence of Eggerthella lenta type strain (IPP VPI 0255).</title>
        <authorList>
            <person name="Saunders E."/>
            <person name="Pukall R."/>
            <person name="Abt B."/>
            <person name="Lapidus A."/>
            <person name="Glavina Del Rio T."/>
            <person name="Copeland A."/>
            <person name="Tice H."/>
            <person name="Cheng J.F."/>
            <person name="Lucas S."/>
            <person name="Chen F."/>
            <person name="Nolan M."/>
            <person name="Bruce D."/>
            <person name="Goodwin L."/>
            <person name="Pitluck S."/>
            <person name="Ivanova N."/>
            <person name="Mavromatis K."/>
            <person name="Ovchinnikova G."/>
            <person name="Pati A."/>
            <person name="Chen A."/>
            <person name="Palaniappan K."/>
            <person name="Land M."/>
            <person name="Hauser L."/>
            <person name="Chang Y.J."/>
            <person name="Jeffries C.D."/>
            <person name="Chain P."/>
            <person name="Meincke L."/>
            <person name="Sims D."/>
            <person name="Brettin T."/>
            <person name="Detter J.C."/>
            <person name="Goker M."/>
            <person name="Bristow J."/>
            <person name="Eisen J.A."/>
            <person name="Markowitz V."/>
            <person name="Hugenholtz P."/>
            <person name="Kyrpides N.C."/>
            <person name="Klenk H.P."/>
            <person name="Han C."/>
        </authorList>
    </citation>
    <scope>NUCLEOTIDE SEQUENCE [LARGE SCALE GENOMIC DNA]</scope>
    <source>
        <strain evidence="2">ATCC 25559 / DSM 2243 / CCUG 17323 / JCM 9979 / KCTC 3265 / NCTC 11813 / VPI 0255 / 1899 B</strain>
    </source>
</reference>
<dbReference type="PaxDb" id="479437-Elen_0875"/>
<keyword evidence="2" id="KW-1185">Reference proteome</keyword>
<evidence type="ECO:0000313" key="1">
    <source>
        <dbReference type="EMBL" id="ACV54848.1"/>
    </source>
</evidence>
<dbReference type="EMBL" id="CP001726">
    <property type="protein sequence ID" value="ACV54848.1"/>
    <property type="molecule type" value="Genomic_DNA"/>
</dbReference>
<dbReference type="Proteomes" id="UP000001377">
    <property type="component" value="Chromosome"/>
</dbReference>
<dbReference type="STRING" id="479437.Elen_0875"/>
<accession>C8WNI8</accession>
<dbReference type="HOGENOM" id="CLU_803544_0_0_11"/>
<proteinExistence type="predicted"/>
<protein>
    <submittedName>
        <fullName evidence="1">Uncharacterized protein</fullName>
    </submittedName>
</protein>
<dbReference type="AlphaFoldDB" id="C8WNI8"/>
<evidence type="ECO:0000313" key="2">
    <source>
        <dbReference type="Proteomes" id="UP000001377"/>
    </source>
</evidence>
<sequence>MLWNYDVSDKEEAERMASLYGEDFTRAVEPGMEVETGRNLVRRCGNELGVATWEAYDFDPDTRTCETFSNREAAELWLSGSLYLDECNELDDQLTQSVKRMATLVANMSGGRWTAGIQEYRDGRKSLSFQLSDETGFFLITSPICKASELALGVVRDRVREELADLDPYREALEACRRAEDSSIALDKLAFYEKLKDRDMPVLLGALAVATEQNQRAIGRLLADRKFEDMPELPDAINPMEAAFAEAKGKLLEWKEGGHGDGMYYHDTASSYLDDYHDMADEIGRPLLEGIDEMIEYGYVDESGIYENPFAAIGTMLAEAALEHARADAEYFDEDFRMRATEGINLWTVAKEIIEAVPAAKPAEEEPAQARGPKH</sequence>
<gene>
    <name evidence="1" type="ordered locus">Elen_0875</name>
</gene>
<dbReference type="KEGG" id="ele:Elen_0875"/>
<organism evidence="1 2">
    <name type="scientific">Eggerthella lenta (strain ATCC 25559 / DSM 2243 / CCUG 17323 / JCM 9979 / KCTC 3265 / NCTC 11813 / VPI 0255 / 1899 B)</name>
    <name type="common">Eubacterium lentum</name>
    <dbReference type="NCBI Taxonomy" id="479437"/>
    <lineage>
        <taxon>Bacteria</taxon>
        <taxon>Bacillati</taxon>
        <taxon>Actinomycetota</taxon>
        <taxon>Coriobacteriia</taxon>
        <taxon>Eggerthellales</taxon>
        <taxon>Eggerthellaceae</taxon>
        <taxon>Eggerthella</taxon>
    </lineage>
</organism>